<organism evidence="2">
    <name type="scientific">marine metagenome</name>
    <dbReference type="NCBI Taxonomy" id="408172"/>
    <lineage>
        <taxon>unclassified sequences</taxon>
        <taxon>metagenomes</taxon>
        <taxon>ecological metagenomes</taxon>
    </lineage>
</organism>
<gene>
    <name evidence="2" type="ORF">METZ01_LOCUS415270</name>
</gene>
<reference evidence="2" key="1">
    <citation type="submission" date="2018-05" db="EMBL/GenBank/DDBJ databases">
        <authorList>
            <person name="Lanie J.A."/>
            <person name="Ng W.-L."/>
            <person name="Kazmierczak K.M."/>
            <person name="Andrzejewski T.M."/>
            <person name="Davidsen T.M."/>
            <person name="Wayne K.J."/>
            <person name="Tettelin H."/>
            <person name="Glass J.I."/>
            <person name="Rusch D."/>
            <person name="Podicherti R."/>
            <person name="Tsui H.-C.T."/>
            <person name="Winkler M.E."/>
        </authorList>
    </citation>
    <scope>NUCLEOTIDE SEQUENCE</scope>
</reference>
<name>A0A382WU77_9ZZZZ</name>
<evidence type="ECO:0000313" key="2">
    <source>
        <dbReference type="EMBL" id="SVD62416.1"/>
    </source>
</evidence>
<sequence length="40" mass="4334">MGMGGGGGQLGQMAPPPPNLQEDLLNRSIWPNNNLKQFRV</sequence>
<accession>A0A382WU77</accession>
<dbReference type="AlphaFoldDB" id="A0A382WU77"/>
<proteinExistence type="predicted"/>
<evidence type="ECO:0000256" key="1">
    <source>
        <dbReference type="SAM" id="MobiDB-lite"/>
    </source>
</evidence>
<protein>
    <submittedName>
        <fullName evidence="2">Uncharacterized protein</fullName>
    </submittedName>
</protein>
<feature type="compositionally biased region" description="Gly residues" evidence="1">
    <location>
        <begin position="1"/>
        <end position="10"/>
    </location>
</feature>
<dbReference type="EMBL" id="UINC01162585">
    <property type="protein sequence ID" value="SVD62416.1"/>
    <property type="molecule type" value="Genomic_DNA"/>
</dbReference>
<feature type="region of interest" description="Disordered" evidence="1">
    <location>
        <begin position="1"/>
        <end position="28"/>
    </location>
</feature>